<dbReference type="EMBL" id="JANBPK010001195">
    <property type="protein sequence ID" value="KAJ2925091.1"/>
    <property type="molecule type" value="Genomic_DNA"/>
</dbReference>
<dbReference type="AlphaFoldDB" id="A0A9W8IXC8"/>
<evidence type="ECO:0000256" key="1">
    <source>
        <dbReference type="ARBA" id="ARBA00004123"/>
    </source>
</evidence>
<evidence type="ECO:0000256" key="2">
    <source>
        <dbReference type="ARBA" id="ARBA00022618"/>
    </source>
</evidence>
<gene>
    <name evidence="7" type="ORF">H1R20_g11995</name>
</gene>
<evidence type="ECO:0000256" key="6">
    <source>
        <dbReference type="SAM" id="MobiDB-lite"/>
    </source>
</evidence>
<keyword evidence="4" id="KW-0539">Nucleus</keyword>
<dbReference type="GO" id="GO:0051301">
    <property type="term" value="P:cell division"/>
    <property type="evidence" value="ECO:0007669"/>
    <property type="project" value="UniProtKB-KW"/>
</dbReference>
<feature type="compositionally biased region" description="Basic and acidic residues" evidence="6">
    <location>
        <begin position="1130"/>
        <end position="1143"/>
    </location>
</feature>
<dbReference type="Pfam" id="PF20168">
    <property type="entry name" value="PDS5"/>
    <property type="match status" value="1"/>
</dbReference>
<evidence type="ECO:0000256" key="3">
    <source>
        <dbReference type="ARBA" id="ARBA00022776"/>
    </source>
</evidence>
<evidence type="ECO:0000313" key="8">
    <source>
        <dbReference type="Proteomes" id="UP001140091"/>
    </source>
</evidence>
<accession>A0A9W8IXC8</accession>
<dbReference type="PANTHER" id="PTHR12663:SF0">
    <property type="entry name" value="PRECOCIOUS DISSOCIATION OF SISTERS 5, ISOFORM A"/>
    <property type="match status" value="1"/>
</dbReference>
<organism evidence="7 8">
    <name type="scientific">Candolleomyces eurysporus</name>
    <dbReference type="NCBI Taxonomy" id="2828524"/>
    <lineage>
        <taxon>Eukaryota</taxon>
        <taxon>Fungi</taxon>
        <taxon>Dikarya</taxon>
        <taxon>Basidiomycota</taxon>
        <taxon>Agaricomycotina</taxon>
        <taxon>Agaricomycetes</taxon>
        <taxon>Agaricomycetidae</taxon>
        <taxon>Agaricales</taxon>
        <taxon>Agaricineae</taxon>
        <taxon>Psathyrellaceae</taxon>
        <taxon>Candolleomyces</taxon>
    </lineage>
</organism>
<dbReference type="GO" id="GO:0005634">
    <property type="term" value="C:nucleus"/>
    <property type="evidence" value="ECO:0007669"/>
    <property type="project" value="UniProtKB-SubCell"/>
</dbReference>
<name>A0A9W8IXC8_9AGAR</name>
<dbReference type="GO" id="GO:0000785">
    <property type="term" value="C:chromatin"/>
    <property type="evidence" value="ECO:0007669"/>
    <property type="project" value="TreeGrafter"/>
</dbReference>
<feature type="compositionally biased region" description="Acidic residues" evidence="6">
    <location>
        <begin position="1168"/>
        <end position="1187"/>
    </location>
</feature>
<dbReference type="SUPFAM" id="SSF48371">
    <property type="entry name" value="ARM repeat"/>
    <property type="match status" value="1"/>
</dbReference>
<evidence type="ECO:0000313" key="7">
    <source>
        <dbReference type="EMBL" id="KAJ2925091.1"/>
    </source>
</evidence>
<dbReference type="InterPro" id="IPR039776">
    <property type="entry name" value="Pds5"/>
</dbReference>
<dbReference type="Proteomes" id="UP001140091">
    <property type="component" value="Unassembled WGS sequence"/>
</dbReference>
<dbReference type="InterPro" id="IPR011989">
    <property type="entry name" value="ARM-like"/>
</dbReference>
<keyword evidence="2" id="KW-0132">Cell division</keyword>
<dbReference type="PANTHER" id="PTHR12663">
    <property type="entry name" value="ANDROGEN INDUCED INHIBITOR OF PROLIFERATION AS3 / PDS5-RELATED"/>
    <property type="match status" value="1"/>
</dbReference>
<comment type="subcellular location">
    <subcellularLocation>
        <location evidence="1">Nucleus</location>
    </subcellularLocation>
</comment>
<feature type="non-terminal residue" evidence="7">
    <location>
        <position position="1241"/>
    </location>
</feature>
<feature type="compositionally biased region" description="Basic residues" evidence="6">
    <location>
        <begin position="1217"/>
        <end position="1230"/>
    </location>
</feature>
<dbReference type="Gene3D" id="1.25.10.10">
    <property type="entry name" value="Leucine-rich Repeat Variant"/>
    <property type="match status" value="1"/>
</dbReference>
<dbReference type="CDD" id="cd19953">
    <property type="entry name" value="PDS5"/>
    <property type="match status" value="1"/>
</dbReference>
<evidence type="ECO:0000256" key="5">
    <source>
        <dbReference type="ARBA" id="ARBA00023306"/>
    </source>
</evidence>
<reference evidence="7" key="1">
    <citation type="submission" date="2022-06" db="EMBL/GenBank/DDBJ databases">
        <title>Genome Sequence of Candolleomyces eurysporus.</title>
        <authorList>
            <person name="Buettner E."/>
        </authorList>
    </citation>
    <scope>NUCLEOTIDE SEQUENCE</scope>
    <source>
        <strain evidence="7">VTCC 930004</strain>
    </source>
</reference>
<dbReference type="InterPro" id="IPR016024">
    <property type="entry name" value="ARM-type_fold"/>
</dbReference>
<evidence type="ECO:0000256" key="4">
    <source>
        <dbReference type="ARBA" id="ARBA00023242"/>
    </source>
</evidence>
<comment type="caution">
    <text evidence="7">The sequence shown here is derived from an EMBL/GenBank/DDBJ whole genome shotgun (WGS) entry which is preliminary data.</text>
</comment>
<keyword evidence="8" id="KW-1185">Reference proteome</keyword>
<proteinExistence type="predicted"/>
<protein>
    <recommendedName>
        <fullName evidence="9">Cohesin-associated protein Pds5</fullName>
    </recommendedName>
</protein>
<feature type="region of interest" description="Disordered" evidence="6">
    <location>
        <begin position="1130"/>
        <end position="1241"/>
    </location>
</feature>
<dbReference type="GO" id="GO:0007064">
    <property type="term" value="P:mitotic sister chromatid cohesion"/>
    <property type="evidence" value="ECO:0007669"/>
    <property type="project" value="InterPro"/>
</dbReference>
<dbReference type="GO" id="GO:0006281">
    <property type="term" value="P:DNA repair"/>
    <property type="evidence" value="ECO:0007669"/>
    <property type="project" value="TreeGrafter"/>
</dbReference>
<evidence type="ECO:0008006" key="9">
    <source>
        <dbReference type="Google" id="ProtNLM"/>
    </source>
</evidence>
<keyword evidence="5" id="KW-0131">Cell cycle</keyword>
<keyword evidence="3" id="KW-0498">Mitosis</keyword>
<dbReference type="OrthoDB" id="200660at2759"/>
<feature type="compositionally biased region" description="Basic and acidic residues" evidence="6">
    <location>
        <begin position="1188"/>
        <end position="1209"/>
    </location>
</feature>
<sequence>MVAQTRHAGQPSPKKKLEFREKLVGKGLSTDALLKKMKTLHTQLAALDQDHVDVQSLGTARKELVHSSILLHKDRGVKAYAACCLADILRLYAPDAPYTQNELRDIFQFFFRQLSNGLKGSEATYYNEYFHLLESLSTVKSVVLVCDLPSADDLMTEIFREFFSLVRRDISKKVELFMADILVALIDEAQSLPSEVMDIILTQFTDKNARIDQPAYRLAVQVCNSTADKLQRNVCQYFSDIISSHAEDDDYDDIRNAHDLIKALHRSCPGVLHSVIPLLDEELRADDLTVRTMATQVLGEMFADKAGGDLFKKYPTTWNVWMSRKSDKAVPIRLKLIESCRNLIVNRPEARESLKAMLNEKVFDPDEKVRAAVCKVYSQLDYESALHHVAEGQLKAIAGRGLDKKHAVRVEALNAVGKLYSLAYPEIENNDAAAIKHFGWIPDEILKITSTSSEVRSVVEQVIADYILPLPSSGGSKGPEVDEVAWTDRLLSVMRLLTEKSIKSLLGLSGIKATRPNIYQVFIDTCIQYNGGIMDEGEELITRRLNATIQHLAVTFPDPHKSQDDLNAFAKLNENRLFKLAKTCMDPQTDIKNLAKVTAEFQKRLDQTSSSLLPTLNVFLRRASFRIINQSSIPSLLKRVSRGYGSTADHLIDTANRAQAVLSFVSKHCPALYKPHVAELVKVVTAGDGKDERSVNEQVVEIGLQALAGVVKSDGGVAPTDKRTNERIEKFAMHSNWRLAKFATRYLAFGKNKKEACARLSKNIAEEFEAIEDADVEGIAARVAALAQLSKFYPDAFESHSDVFMPFLLKKVLMVAVPADPDTMEDGEEWFDNDDVPELLRAKVQALKACRSRCLAHASSDKAIEIATPVMKLYATLLEHSGSLNSEIQEEPRFMSRLRLEAAVSMLHLATDEKFATALKPKFLRLAVVIQDSCYNVRYLYLTKLLSLLQPRKIPPQFNIIPFLTVHDPESDIKALASTYVESAKKRLPAVLRVEHLEVIFIRLLHLLAHHPDFSTAHEDLLDIVKYLQLYLDLIATQDNVSLLHHLALKAKTVRDAESHSENLYITAELAQELIKKKAQEKSWTIQTYPGKVRLPPDILRPLPSSEAGKEIFKTTYLPEETRKWLDELGKAALPKEKKERKAPAKRKAPATKGSGQTKRRRKKARSDDDDEDESAGGESDEEEAEENEKSEMDVDERPTSEDVEETPRPRGTRTSARNKTKSRAKRRRSSPPTDPDEDEE</sequence>